<organism evidence="23 24">
    <name type="scientific">Rhodobium orientis</name>
    <dbReference type="NCBI Taxonomy" id="34017"/>
    <lineage>
        <taxon>Bacteria</taxon>
        <taxon>Pseudomonadati</taxon>
        <taxon>Pseudomonadota</taxon>
        <taxon>Alphaproteobacteria</taxon>
        <taxon>Hyphomicrobiales</taxon>
        <taxon>Rhodobiaceae</taxon>
        <taxon>Rhodobium</taxon>
    </lineage>
</organism>
<evidence type="ECO:0000313" key="23">
    <source>
        <dbReference type="EMBL" id="RAI28795.1"/>
    </source>
</evidence>
<evidence type="ECO:0000256" key="3">
    <source>
        <dbReference type="ARBA" id="ARBA00020352"/>
    </source>
</evidence>
<comment type="function">
    <text evidence="14 20">DNA polymerase III is a complex, multichain enzyme responsible for most of the replicative synthesis in bacteria. The epsilon subunit contain the editing function and is a proofreading 3'-5' exonuclease.</text>
</comment>
<evidence type="ECO:0000256" key="17">
    <source>
        <dbReference type="PIRSR" id="PIRSR606309-1"/>
    </source>
</evidence>
<dbReference type="InterPro" id="IPR012337">
    <property type="entry name" value="RNaseH-like_sf"/>
</dbReference>
<feature type="binding site" evidence="19">
    <location>
        <position position="155"/>
    </location>
    <ligand>
        <name>a divalent metal cation</name>
        <dbReference type="ChEBI" id="CHEBI:60240"/>
        <label>1</label>
        <note>catalytic</note>
    </ligand>
</feature>
<evidence type="ECO:0000256" key="2">
    <source>
        <dbReference type="ARBA" id="ARBA00012417"/>
    </source>
</evidence>
<dbReference type="Gene3D" id="3.30.420.10">
    <property type="entry name" value="Ribonuclease H-like superfamily/Ribonuclease H"/>
    <property type="match status" value="1"/>
</dbReference>
<evidence type="ECO:0000256" key="6">
    <source>
        <dbReference type="ARBA" id="ARBA00022705"/>
    </source>
</evidence>
<dbReference type="InterPro" id="IPR006054">
    <property type="entry name" value="DnaQ"/>
</dbReference>
<keyword evidence="8 19" id="KW-0479">Metal-binding</keyword>
<comment type="cofactor">
    <cofactor evidence="1 20">
        <name>Mn(2+)</name>
        <dbReference type="ChEBI" id="CHEBI:29035"/>
    </cofactor>
</comment>
<dbReference type="FunFam" id="3.30.420.10:FF:000012">
    <property type="entry name" value="DNA polymerase III subunit epsilon"/>
    <property type="match status" value="1"/>
</dbReference>
<dbReference type="CDD" id="cd06131">
    <property type="entry name" value="DNA_pol_III_epsilon_Ecoli_like"/>
    <property type="match status" value="1"/>
</dbReference>
<keyword evidence="5 20" id="KW-0548">Nucleotidyltransferase</keyword>
<evidence type="ECO:0000256" key="18">
    <source>
        <dbReference type="PIRSR" id="PIRSR606309-2"/>
    </source>
</evidence>
<keyword evidence="9 20" id="KW-0378">Hydrolase</keyword>
<dbReference type="EMBL" id="NPEV01000007">
    <property type="protein sequence ID" value="RAI28795.1"/>
    <property type="molecule type" value="Genomic_DNA"/>
</dbReference>
<keyword evidence="12 20" id="KW-0239">DNA-directed DNA polymerase</keyword>
<dbReference type="GO" id="GO:0003677">
    <property type="term" value="F:DNA binding"/>
    <property type="evidence" value="ECO:0007669"/>
    <property type="project" value="InterPro"/>
</dbReference>
<dbReference type="NCBIfam" id="NF004316">
    <property type="entry name" value="PRK05711.1"/>
    <property type="match status" value="1"/>
</dbReference>
<evidence type="ECO:0000256" key="1">
    <source>
        <dbReference type="ARBA" id="ARBA00001936"/>
    </source>
</evidence>
<dbReference type="GO" id="GO:0046872">
    <property type="term" value="F:metal ion binding"/>
    <property type="evidence" value="ECO:0007669"/>
    <property type="project" value="UniProtKB-KW"/>
</dbReference>
<dbReference type="NCBIfam" id="TIGR01406">
    <property type="entry name" value="dnaQ_proteo"/>
    <property type="match status" value="1"/>
</dbReference>
<name>A0A327JT49_9HYPH</name>
<comment type="caution">
    <text evidence="23">The sequence shown here is derived from an EMBL/GenBank/DDBJ whole genome shotgun (WGS) entry which is preliminary data.</text>
</comment>
<keyword evidence="10 20" id="KW-0269">Exonuclease</keyword>
<feature type="binding site" evidence="18">
    <location>
        <position position="9"/>
    </location>
    <ligand>
        <name>substrate</name>
    </ligand>
</feature>
<dbReference type="Proteomes" id="UP000249299">
    <property type="component" value="Unassembled WGS sequence"/>
</dbReference>
<dbReference type="InterPro" id="IPR006309">
    <property type="entry name" value="DnaQ_proteo"/>
</dbReference>
<keyword evidence="7 20" id="KW-0540">Nuclease</keyword>
<evidence type="ECO:0000256" key="21">
    <source>
        <dbReference type="SAM" id="MobiDB-lite"/>
    </source>
</evidence>
<protein>
    <recommendedName>
        <fullName evidence="3 20">DNA polymerase III subunit epsilon</fullName>
        <ecNumber evidence="2 20">2.7.7.7</ecNumber>
    </recommendedName>
</protein>
<keyword evidence="6 20" id="KW-0235">DNA replication</keyword>
<accession>A0A327JT49</accession>
<feature type="region of interest" description="Disordered" evidence="21">
    <location>
        <begin position="187"/>
        <end position="213"/>
    </location>
</feature>
<evidence type="ECO:0000256" key="10">
    <source>
        <dbReference type="ARBA" id="ARBA00022839"/>
    </source>
</evidence>
<comment type="subunit">
    <text evidence="15 20">DNA polymerase III contains a core (composed of alpha, epsilon and theta chains) that associates with a tau subunit. This core dimerizes to form the POLIII' complex. PolIII' associates with the gamma complex (composed of gamma, delta, delta', psi and chi chains) and with the beta chain to form the complete DNA polymerase III complex.</text>
</comment>
<dbReference type="EC" id="2.7.7.7" evidence="2 20"/>
<dbReference type="NCBIfam" id="TIGR00573">
    <property type="entry name" value="dnaq"/>
    <property type="match status" value="1"/>
</dbReference>
<evidence type="ECO:0000256" key="9">
    <source>
        <dbReference type="ARBA" id="ARBA00022801"/>
    </source>
</evidence>
<dbReference type="InterPro" id="IPR013520">
    <property type="entry name" value="Ribonucl_H"/>
</dbReference>
<evidence type="ECO:0000256" key="11">
    <source>
        <dbReference type="ARBA" id="ARBA00022842"/>
    </source>
</evidence>
<dbReference type="Pfam" id="PF00929">
    <property type="entry name" value="RNase_T"/>
    <property type="match status" value="1"/>
</dbReference>
<feature type="binding site" evidence="19">
    <location>
        <position position="9"/>
    </location>
    <ligand>
        <name>a divalent metal cation</name>
        <dbReference type="ChEBI" id="CHEBI:60240"/>
        <label>1</label>
        <note>catalytic</note>
    </ligand>
</feature>
<gene>
    <name evidence="20" type="primary">dnaQ</name>
    <name evidence="23" type="ORF">CH339_05180</name>
</gene>
<dbReference type="GO" id="GO:0045004">
    <property type="term" value="P:DNA replication proofreading"/>
    <property type="evidence" value="ECO:0007669"/>
    <property type="project" value="TreeGrafter"/>
</dbReference>
<dbReference type="OrthoDB" id="9804290at2"/>
<feature type="binding site" evidence="18">
    <location>
        <position position="7"/>
    </location>
    <ligand>
        <name>substrate</name>
    </ligand>
</feature>
<keyword evidence="4 20" id="KW-0808">Transferase</keyword>
<evidence type="ECO:0000256" key="12">
    <source>
        <dbReference type="ARBA" id="ARBA00022932"/>
    </source>
</evidence>
<evidence type="ECO:0000256" key="8">
    <source>
        <dbReference type="ARBA" id="ARBA00022723"/>
    </source>
</evidence>
<evidence type="ECO:0000256" key="4">
    <source>
        <dbReference type="ARBA" id="ARBA00022679"/>
    </source>
</evidence>
<feature type="domain" description="Exonuclease" evidence="22">
    <location>
        <begin position="2"/>
        <end position="172"/>
    </location>
</feature>
<evidence type="ECO:0000313" key="24">
    <source>
        <dbReference type="Proteomes" id="UP000249299"/>
    </source>
</evidence>
<dbReference type="GO" id="GO:0008408">
    <property type="term" value="F:3'-5' exonuclease activity"/>
    <property type="evidence" value="ECO:0007669"/>
    <property type="project" value="TreeGrafter"/>
</dbReference>
<evidence type="ECO:0000256" key="13">
    <source>
        <dbReference type="ARBA" id="ARBA00023211"/>
    </source>
</evidence>
<feature type="binding site" evidence="19">
    <location>
        <position position="7"/>
    </location>
    <ligand>
        <name>a divalent metal cation</name>
        <dbReference type="ChEBI" id="CHEBI:60240"/>
        <label>1</label>
        <note>catalytic</note>
    </ligand>
</feature>
<sequence length="234" mass="25773">MREIVFDTETTGLKANGGDRVVEIGAIELINHIPTGAVFHEYIDPERSMPVEAYNVHGLSEEFLTGKPKFAEVAGKWIDFIADARLIAHNASFDMGFINAELARLGVEAIGEERVVDTLQISRRRNPGGQHSLDALCSRFGIDNSRRTKHGALLDAELLAEVYIELIGGKQAALGFATDRDAEDAYAPRTRPKAAAARPQPLPPRVTPDETAAHRAFVETLGDKALWRRYRDAD</sequence>
<dbReference type="InterPro" id="IPR036397">
    <property type="entry name" value="RNaseH_sf"/>
</dbReference>
<feature type="binding site" evidence="18">
    <location>
        <position position="57"/>
    </location>
    <ligand>
        <name>substrate</name>
    </ligand>
</feature>
<dbReference type="GO" id="GO:0005829">
    <property type="term" value="C:cytosol"/>
    <property type="evidence" value="ECO:0007669"/>
    <property type="project" value="TreeGrafter"/>
</dbReference>
<evidence type="ECO:0000256" key="19">
    <source>
        <dbReference type="PIRSR" id="PIRSR606309-3"/>
    </source>
</evidence>
<keyword evidence="24" id="KW-1185">Reference proteome</keyword>
<dbReference type="AlphaFoldDB" id="A0A327JT49"/>
<dbReference type="RefSeq" id="WP_111433221.1">
    <property type="nucleotide sequence ID" value="NZ_JACIGG010000014.1"/>
</dbReference>
<feature type="binding site" evidence="18">
    <location>
        <position position="155"/>
    </location>
    <ligand>
        <name>substrate</name>
    </ligand>
</feature>
<reference evidence="23 24" key="1">
    <citation type="submission" date="2017-07" db="EMBL/GenBank/DDBJ databases">
        <title>Draft Genome Sequences of Select Purple Nonsulfur Bacteria.</title>
        <authorList>
            <person name="Lasarre B."/>
            <person name="Mckinlay J.B."/>
        </authorList>
    </citation>
    <scope>NUCLEOTIDE SEQUENCE [LARGE SCALE GENOMIC DNA]</scope>
    <source>
        <strain evidence="23 24">DSM 11290</strain>
    </source>
</reference>
<evidence type="ECO:0000259" key="22">
    <source>
        <dbReference type="SMART" id="SM00479"/>
    </source>
</evidence>
<keyword evidence="13 19" id="KW-0464">Manganese</keyword>
<evidence type="ECO:0000256" key="14">
    <source>
        <dbReference type="ARBA" id="ARBA00025483"/>
    </source>
</evidence>
<dbReference type="SMART" id="SM00479">
    <property type="entry name" value="EXOIII"/>
    <property type="match status" value="1"/>
</dbReference>
<evidence type="ECO:0000256" key="16">
    <source>
        <dbReference type="ARBA" id="ARBA00049244"/>
    </source>
</evidence>
<dbReference type="PANTHER" id="PTHR30231">
    <property type="entry name" value="DNA POLYMERASE III SUBUNIT EPSILON"/>
    <property type="match status" value="1"/>
</dbReference>
<feature type="binding site" evidence="18">
    <location>
        <position position="52"/>
    </location>
    <ligand>
        <name>substrate</name>
    </ligand>
</feature>
<evidence type="ECO:0000256" key="20">
    <source>
        <dbReference type="RuleBase" id="RU364087"/>
    </source>
</evidence>
<dbReference type="PANTHER" id="PTHR30231:SF41">
    <property type="entry name" value="DNA POLYMERASE III SUBUNIT EPSILON"/>
    <property type="match status" value="1"/>
</dbReference>
<feature type="active site" description="Proton acceptor" evidence="17">
    <location>
        <position position="150"/>
    </location>
</feature>
<comment type="cofactor">
    <cofactor evidence="19">
        <name>Mg(2+)</name>
        <dbReference type="ChEBI" id="CHEBI:18420"/>
    </cofactor>
    <cofactor evidence="19">
        <name>Mn(2+)</name>
        <dbReference type="ChEBI" id="CHEBI:29035"/>
    </cofactor>
    <text evidence="19">Binds 2 divalent metal cations. Magnesium or manganese.</text>
</comment>
<dbReference type="SUPFAM" id="SSF53098">
    <property type="entry name" value="Ribonuclease H-like"/>
    <property type="match status" value="1"/>
</dbReference>
<keyword evidence="11 19" id="KW-0460">Magnesium</keyword>
<feature type="compositionally biased region" description="Low complexity" evidence="21">
    <location>
        <begin position="187"/>
        <end position="199"/>
    </location>
</feature>
<comment type="catalytic activity">
    <reaction evidence="16 20">
        <text>DNA(n) + a 2'-deoxyribonucleoside 5'-triphosphate = DNA(n+1) + diphosphate</text>
        <dbReference type="Rhea" id="RHEA:22508"/>
        <dbReference type="Rhea" id="RHEA-COMP:17339"/>
        <dbReference type="Rhea" id="RHEA-COMP:17340"/>
        <dbReference type="ChEBI" id="CHEBI:33019"/>
        <dbReference type="ChEBI" id="CHEBI:61560"/>
        <dbReference type="ChEBI" id="CHEBI:173112"/>
        <dbReference type="EC" id="2.7.7.7"/>
    </reaction>
</comment>
<evidence type="ECO:0000256" key="5">
    <source>
        <dbReference type="ARBA" id="ARBA00022695"/>
    </source>
</evidence>
<proteinExistence type="predicted"/>
<dbReference type="GO" id="GO:0003887">
    <property type="term" value="F:DNA-directed DNA polymerase activity"/>
    <property type="evidence" value="ECO:0007669"/>
    <property type="project" value="UniProtKB-KW"/>
</dbReference>
<evidence type="ECO:0000256" key="15">
    <source>
        <dbReference type="ARBA" id="ARBA00026073"/>
    </source>
</evidence>
<evidence type="ECO:0000256" key="7">
    <source>
        <dbReference type="ARBA" id="ARBA00022722"/>
    </source>
</evidence>